<dbReference type="InterPro" id="IPR007371">
    <property type="entry name" value="TPK_catalytic"/>
</dbReference>
<dbReference type="SUPFAM" id="SSF63999">
    <property type="entry name" value="Thiamin pyrophosphokinase, catalytic domain"/>
    <property type="match status" value="1"/>
</dbReference>
<dbReference type="Pfam" id="PF04265">
    <property type="entry name" value="TPK_B1_binding"/>
    <property type="match status" value="1"/>
</dbReference>
<dbReference type="GO" id="GO:0006772">
    <property type="term" value="P:thiamine metabolic process"/>
    <property type="evidence" value="ECO:0007669"/>
    <property type="project" value="UniProtKB-UniRule"/>
</dbReference>
<organism evidence="7 8">
    <name type="scientific">Lancefieldella parvula</name>
    <dbReference type="NCBI Taxonomy" id="1382"/>
    <lineage>
        <taxon>Bacteria</taxon>
        <taxon>Bacillati</taxon>
        <taxon>Actinomycetota</taxon>
        <taxon>Coriobacteriia</taxon>
        <taxon>Coriobacteriales</taxon>
        <taxon>Atopobiaceae</taxon>
        <taxon>Lancefieldella</taxon>
    </lineage>
</organism>
<dbReference type="NCBIfam" id="TIGR01378">
    <property type="entry name" value="thi_PPkinase"/>
    <property type="match status" value="1"/>
</dbReference>
<dbReference type="GO" id="GO:0004788">
    <property type="term" value="F:thiamine diphosphokinase activity"/>
    <property type="evidence" value="ECO:0007669"/>
    <property type="project" value="UniProtKB-UniRule"/>
</dbReference>
<keyword evidence="1 7" id="KW-0808">Transferase</keyword>
<dbReference type="SUPFAM" id="SSF56784">
    <property type="entry name" value="HAD-like"/>
    <property type="match status" value="1"/>
</dbReference>
<dbReference type="GO" id="GO:0016301">
    <property type="term" value="F:kinase activity"/>
    <property type="evidence" value="ECO:0007669"/>
    <property type="project" value="UniProtKB-KW"/>
</dbReference>
<accession>A0A9D5X5W4</accession>
<dbReference type="GO" id="GO:0030975">
    <property type="term" value="F:thiamine binding"/>
    <property type="evidence" value="ECO:0007669"/>
    <property type="project" value="InterPro"/>
</dbReference>
<evidence type="ECO:0000313" key="7">
    <source>
        <dbReference type="EMBL" id="MBF4803297.1"/>
    </source>
</evidence>
<protein>
    <recommendedName>
        <fullName evidence="5">Thiamine diphosphokinase</fullName>
        <ecNumber evidence="5">2.7.6.2</ecNumber>
    </recommendedName>
</protein>
<dbReference type="SFLD" id="SFLDS00003">
    <property type="entry name" value="Haloacid_Dehalogenase"/>
    <property type="match status" value="1"/>
</dbReference>
<evidence type="ECO:0000256" key="1">
    <source>
        <dbReference type="ARBA" id="ARBA00022679"/>
    </source>
</evidence>
<dbReference type="InterPro" id="IPR036371">
    <property type="entry name" value="TPK_B1-bd_sf"/>
</dbReference>
<evidence type="ECO:0000259" key="6">
    <source>
        <dbReference type="SMART" id="SM00983"/>
    </source>
</evidence>
<dbReference type="InterPro" id="IPR023198">
    <property type="entry name" value="PGP-like_dom2"/>
</dbReference>
<dbReference type="Gene3D" id="3.40.50.1000">
    <property type="entry name" value="HAD superfamily/HAD-like"/>
    <property type="match status" value="1"/>
</dbReference>
<dbReference type="SFLD" id="SFLDG01129">
    <property type="entry name" value="C1.5:_HAD__Beta-PGM__Phosphata"/>
    <property type="match status" value="1"/>
</dbReference>
<evidence type="ECO:0000313" key="8">
    <source>
        <dbReference type="Proteomes" id="UP000787322"/>
    </source>
</evidence>
<dbReference type="InterPro" id="IPR006282">
    <property type="entry name" value="Thi_PPkinase"/>
</dbReference>
<evidence type="ECO:0000256" key="2">
    <source>
        <dbReference type="ARBA" id="ARBA00022741"/>
    </source>
</evidence>
<dbReference type="SUPFAM" id="SSF63862">
    <property type="entry name" value="Thiamin pyrophosphokinase, substrate-binding domain"/>
    <property type="match status" value="1"/>
</dbReference>
<dbReference type="Gene3D" id="3.40.50.10240">
    <property type="entry name" value="Thiamin pyrophosphokinase, catalytic domain"/>
    <property type="match status" value="1"/>
</dbReference>
<dbReference type="SMART" id="SM00983">
    <property type="entry name" value="TPK_B1_binding"/>
    <property type="match status" value="1"/>
</dbReference>
<dbReference type="Gene3D" id="1.10.150.240">
    <property type="entry name" value="Putative phosphatase, domain 2"/>
    <property type="match status" value="1"/>
</dbReference>
<keyword evidence="4" id="KW-0067">ATP-binding</keyword>
<evidence type="ECO:0000256" key="3">
    <source>
        <dbReference type="ARBA" id="ARBA00022777"/>
    </source>
</evidence>
<comment type="caution">
    <text evidence="7">The sequence shown here is derived from an EMBL/GenBank/DDBJ whole genome shotgun (WGS) entry which is preliminary data.</text>
</comment>
<dbReference type="GO" id="GO:0005524">
    <property type="term" value="F:ATP binding"/>
    <property type="evidence" value="ECO:0007669"/>
    <property type="project" value="UniProtKB-KW"/>
</dbReference>
<dbReference type="GO" id="GO:0016791">
    <property type="term" value="F:phosphatase activity"/>
    <property type="evidence" value="ECO:0007669"/>
    <property type="project" value="TreeGrafter"/>
</dbReference>
<name>A0A9D5X5W4_9ACTN</name>
<dbReference type="CDD" id="cd07505">
    <property type="entry name" value="HAD_BPGM-like"/>
    <property type="match status" value="1"/>
</dbReference>
<dbReference type="CDD" id="cd07995">
    <property type="entry name" value="TPK"/>
    <property type="match status" value="1"/>
</dbReference>
<feature type="domain" description="Thiamin pyrophosphokinase thiamin-binding" evidence="6">
    <location>
        <begin position="385"/>
        <end position="449"/>
    </location>
</feature>
<dbReference type="InterPro" id="IPR036412">
    <property type="entry name" value="HAD-like_sf"/>
</dbReference>
<dbReference type="EMBL" id="JABZGU010000160">
    <property type="protein sequence ID" value="MBF4803297.1"/>
    <property type="molecule type" value="Genomic_DNA"/>
</dbReference>
<dbReference type="PANTHER" id="PTHR18901">
    <property type="entry name" value="2-DEOXYGLUCOSE-6-PHOSPHATE PHOSPHATASE 2"/>
    <property type="match status" value="1"/>
</dbReference>
<dbReference type="Proteomes" id="UP000787322">
    <property type="component" value="Unassembled WGS sequence"/>
</dbReference>
<dbReference type="InterPro" id="IPR007373">
    <property type="entry name" value="Thiamin_PyroPKinase_B1-bd"/>
</dbReference>
<dbReference type="InterPro" id="IPR023214">
    <property type="entry name" value="HAD_sf"/>
</dbReference>
<dbReference type="InterPro" id="IPR041492">
    <property type="entry name" value="HAD_2"/>
</dbReference>
<dbReference type="PANTHER" id="PTHR18901:SF38">
    <property type="entry name" value="PSEUDOURIDINE-5'-PHOSPHATASE"/>
    <property type="match status" value="1"/>
</dbReference>
<proteinExistence type="predicted"/>
<sequence>MQVTGAIFDCDGTLVDSMRVWHNVFGAVLPKYGKTIDSDIFDRVEAVSLIGGCQICVDELDLPITAEALYEEFCAYVTDQYQHHVSIIPGAKEFLQELYDAGIPMAVASSTPVREVRAALAAQGIEHLFKTVVSTEDVGGVDKVEPDVYLEALRRLGTDKATTWVFEDAPFGAQTAQNAGFPVVVLYNDHDGRDPVFMREHSNIFAHTYGELSLLRLRDYERPLTAAPSGEKPLEVLVVGGSPEAVSHTTLSTCAQSADYLIAVDHGADACRVAGVIPQLALGDFDSATPETLAWLKEQQVPCMKFNADKYDTDLALALKSAEFEAIRRDSKLSLTVVSTSGGHLDHQLVVLGLLATWAKTGRANVRVIENDFEMRFLAADQVNSWQLSATNAGKKISLVALSEECEVSEAGMKWNLDHQKFTLLGDDGISNIVESDNAWVRCEKGCLLVQLWN</sequence>
<dbReference type="AlphaFoldDB" id="A0A9D5X5W4"/>
<dbReference type="Pfam" id="PF04263">
    <property type="entry name" value="TPK_catalytic"/>
    <property type="match status" value="1"/>
</dbReference>
<keyword evidence="2" id="KW-0547">Nucleotide-binding</keyword>
<keyword evidence="3" id="KW-0418">Kinase</keyword>
<dbReference type="Pfam" id="PF13419">
    <property type="entry name" value="HAD_2"/>
    <property type="match status" value="1"/>
</dbReference>
<reference evidence="7" key="1">
    <citation type="submission" date="2020-04" db="EMBL/GenBank/DDBJ databases">
        <title>Deep metagenomics examines the oral microbiome during advanced dental caries in children, revealing novel taxa and co-occurrences with host molecules.</title>
        <authorList>
            <person name="Baker J.L."/>
            <person name="Morton J.T."/>
            <person name="Dinis M."/>
            <person name="Alvarez R."/>
            <person name="Tran N.C."/>
            <person name="Knight R."/>
            <person name="Edlund A."/>
        </authorList>
    </citation>
    <scope>NUCLEOTIDE SEQUENCE</scope>
    <source>
        <strain evidence="7">JCVI_3_bin.11</strain>
    </source>
</reference>
<dbReference type="EC" id="2.7.6.2" evidence="5"/>
<dbReference type="GO" id="GO:0009229">
    <property type="term" value="P:thiamine diphosphate biosynthetic process"/>
    <property type="evidence" value="ECO:0007669"/>
    <property type="project" value="InterPro"/>
</dbReference>
<evidence type="ECO:0000256" key="5">
    <source>
        <dbReference type="NCBIfam" id="TIGR01378"/>
    </source>
</evidence>
<gene>
    <name evidence="7" type="ORF">HXK24_05720</name>
</gene>
<dbReference type="InterPro" id="IPR036759">
    <property type="entry name" value="TPK_catalytic_sf"/>
</dbReference>
<evidence type="ECO:0000256" key="4">
    <source>
        <dbReference type="ARBA" id="ARBA00022840"/>
    </source>
</evidence>